<reference evidence="8 9" key="1">
    <citation type="submission" date="2024-10" db="EMBL/GenBank/DDBJ databases">
        <title>Updated reference genomes for cyclostephanoid diatoms.</title>
        <authorList>
            <person name="Roberts W.R."/>
            <person name="Alverson A.J."/>
        </authorList>
    </citation>
    <scope>NUCLEOTIDE SEQUENCE [LARGE SCALE GENOMIC DNA]</scope>
    <source>
        <strain evidence="8 9">AJA010-31</strain>
    </source>
</reference>
<keyword evidence="9" id="KW-1185">Reference proteome</keyword>
<feature type="domain" description="RING-type" evidence="7">
    <location>
        <begin position="420"/>
        <end position="461"/>
    </location>
</feature>
<dbReference type="CDD" id="cd16454">
    <property type="entry name" value="RING-H2_PA-TM-RING"/>
    <property type="match status" value="1"/>
</dbReference>
<evidence type="ECO:0000256" key="1">
    <source>
        <dbReference type="ARBA" id="ARBA00022723"/>
    </source>
</evidence>
<dbReference type="Pfam" id="PF13639">
    <property type="entry name" value="zf-RING_2"/>
    <property type="match status" value="1"/>
</dbReference>
<gene>
    <name evidence="8" type="ORF">ACHAWO_000777</name>
</gene>
<feature type="compositionally biased region" description="Polar residues" evidence="5">
    <location>
        <begin position="358"/>
        <end position="371"/>
    </location>
</feature>
<dbReference type="PROSITE" id="PS50089">
    <property type="entry name" value="ZF_RING_2"/>
    <property type="match status" value="1"/>
</dbReference>
<dbReference type="InterPro" id="IPR013083">
    <property type="entry name" value="Znf_RING/FYVE/PHD"/>
</dbReference>
<dbReference type="SUPFAM" id="SSF57850">
    <property type="entry name" value="RING/U-box"/>
    <property type="match status" value="1"/>
</dbReference>
<feature type="region of interest" description="Disordered" evidence="5">
    <location>
        <begin position="327"/>
        <end position="388"/>
    </location>
</feature>
<dbReference type="GO" id="GO:0008270">
    <property type="term" value="F:zinc ion binding"/>
    <property type="evidence" value="ECO:0007669"/>
    <property type="project" value="UniProtKB-KW"/>
</dbReference>
<dbReference type="PANTHER" id="PTHR45969">
    <property type="entry name" value="RING ZINC FINGER PROTEIN-RELATED"/>
    <property type="match status" value="1"/>
</dbReference>
<evidence type="ECO:0000313" key="8">
    <source>
        <dbReference type="EMBL" id="KAL3775097.1"/>
    </source>
</evidence>
<dbReference type="InterPro" id="IPR001841">
    <property type="entry name" value="Znf_RING"/>
</dbReference>
<evidence type="ECO:0000256" key="3">
    <source>
        <dbReference type="ARBA" id="ARBA00022833"/>
    </source>
</evidence>
<dbReference type="SMART" id="SM00184">
    <property type="entry name" value="RING"/>
    <property type="match status" value="1"/>
</dbReference>
<feature type="compositionally biased region" description="Polar residues" evidence="5">
    <location>
        <begin position="539"/>
        <end position="552"/>
    </location>
</feature>
<proteinExistence type="predicted"/>
<dbReference type="PANTHER" id="PTHR45969:SF69">
    <property type="entry name" value="FINGER DOMAIN PROTEIN, PUTATIVE (AFU_ORTHOLOGUE AFUA_3G12190)-RELATED"/>
    <property type="match status" value="1"/>
</dbReference>
<evidence type="ECO:0000256" key="6">
    <source>
        <dbReference type="SAM" id="SignalP"/>
    </source>
</evidence>
<evidence type="ECO:0000256" key="2">
    <source>
        <dbReference type="ARBA" id="ARBA00022771"/>
    </source>
</evidence>
<feature type="chain" id="PRO_5044854462" description="RING-type domain-containing protein" evidence="6">
    <location>
        <begin position="23"/>
        <end position="561"/>
    </location>
</feature>
<dbReference type="EMBL" id="JALLPJ020001167">
    <property type="protein sequence ID" value="KAL3775097.1"/>
    <property type="molecule type" value="Genomic_DNA"/>
</dbReference>
<keyword evidence="2 4" id="KW-0863">Zinc-finger</keyword>
<name>A0ABD3NGN8_9STRA</name>
<keyword evidence="1" id="KW-0479">Metal-binding</keyword>
<evidence type="ECO:0000313" key="9">
    <source>
        <dbReference type="Proteomes" id="UP001530400"/>
    </source>
</evidence>
<sequence length="561" mass="62829">MTILLIVSIITCLLFMLHTVDASSYSKLCPLSESLVVRLEYDFDSQQFTVIDDNGDENGGTRSLRDENVQVGRHLSSHTFRGAKNHYHRSTQTKTKYTARRCPCDTTGVTYCIVDSEISTNLPDTCGIPIPIDSDQVDHEYNFIFGVSNYPYNYTNSTQGNATIECFDMSSQTVFIRNAWPVVVLWYGALVIFFVATANGKYAQLCIINSCCPFFRVNDRYVDRALRREEEMRSRLRSLHAAAERTDNIADGPGRYLRRTRGVRVRRNSLTTGEQLTPNELRDQAMRAWIEAAETFGILNARAVSELTQHDQPMEYVLRTRKFDARTERERRSKVCNTSTPTKTQRGSDSEEIGQGNGPSTPDTVATNGSEGSRFDFKEPEDESVAVSTQIEAGHDLEAGTAIQNNDEASDEGDSETFDCTICLSEVCDGEDVGVLNCSHIFHVDCLREWMLRRNACPLCQTEICTPRPAENGNNEIGQNSSSQESENSTSIETVTDLPSFGINITEPRSPDTRPVSGRTRLYIATTSLPDFDEREPSITRSMSGTMTSSARSSRRDYNRG</sequence>
<evidence type="ECO:0000256" key="4">
    <source>
        <dbReference type="PROSITE-ProRule" id="PRU00175"/>
    </source>
</evidence>
<comment type="caution">
    <text evidence="8">The sequence shown here is derived from an EMBL/GenBank/DDBJ whole genome shotgun (WGS) entry which is preliminary data.</text>
</comment>
<keyword evidence="3" id="KW-0862">Zinc</keyword>
<feature type="signal peptide" evidence="6">
    <location>
        <begin position="1"/>
        <end position="22"/>
    </location>
</feature>
<keyword evidence="6" id="KW-0732">Signal</keyword>
<accession>A0ABD3NGN8</accession>
<dbReference type="AlphaFoldDB" id="A0ABD3NGN8"/>
<organism evidence="8 9">
    <name type="scientific">Cyclotella atomus</name>
    <dbReference type="NCBI Taxonomy" id="382360"/>
    <lineage>
        <taxon>Eukaryota</taxon>
        <taxon>Sar</taxon>
        <taxon>Stramenopiles</taxon>
        <taxon>Ochrophyta</taxon>
        <taxon>Bacillariophyta</taxon>
        <taxon>Coscinodiscophyceae</taxon>
        <taxon>Thalassiosirophycidae</taxon>
        <taxon>Stephanodiscales</taxon>
        <taxon>Stephanodiscaceae</taxon>
        <taxon>Cyclotella</taxon>
    </lineage>
</organism>
<feature type="compositionally biased region" description="Low complexity" evidence="5">
    <location>
        <begin position="471"/>
        <end position="494"/>
    </location>
</feature>
<evidence type="ECO:0000259" key="7">
    <source>
        <dbReference type="PROSITE" id="PS50089"/>
    </source>
</evidence>
<feature type="region of interest" description="Disordered" evidence="5">
    <location>
        <begin position="468"/>
        <end position="561"/>
    </location>
</feature>
<feature type="compositionally biased region" description="Polar residues" evidence="5">
    <location>
        <begin position="335"/>
        <end position="347"/>
    </location>
</feature>
<dbReference type="Proteomes" id="UP001530400">
    <property type="component" value="Unassembled WGS sequence"/>
</dbReference>
<dbReference type="Gene3D" id="3.30.40.10">
    <property type="entry name" value="Zinc/RING finger domain, C3HC4 (zinc finger)"/>
    <property type="match status" value="1"/>
</dbReference>
<protein>
    <recommendedName>
        <fullName evidence="7">RING-type domain-containing protein</fullName>
    </recommendedName>
</protein>
<evidence type="ECO:0000256" key="5">
    <source>
        <dbReference type="SAM" id="MobiDB-lite"/>
    </source>
</evidence>